<dbReference type="InterPro" id="IPR008207">
    <property type="entry name" value="Sig_transdc_His_kin_Hpt_dom"/>
</dbReference>
<dbReference type="FunFam" id="3.40.50.2300:FF:000001">
    <property type="entry name" value="DNA-binding response regulator PhoB"/>
    <property type="match status" value="1"/>
</dbReference>
<dbReference type="Gene3D" id="3.40.50.2300">
    <property type="match status" value="3"/>
</dbReference>
<sequence length="679" mass="75674">MKLLIVEDDRDTAAALTTSLVAQQFTVDTASDGRSALELAEATEYDLIVLDVMLPEKDGIHLCRQLREQNQQEPILLLTAKVDPADRVAGFEAGADDYVTKPYELSELLARIRALLRRGSTVLTKVFCWGGLQLDPNNCEVTYQNKPLHLTPKEYKLLELFLRHPRRIFDRRTLLDRVWSIDEYPGEEAVTTQIRGLRRKLQMAGLNLDPIETLYGLGYRLKPVPEEQGGRGAEGQNCSREFLASESSTAIDAQAETVAAIQQMWQESQERLQGQLAKLEEAIAHLFTNTLTPEQRQHAHSVAHRLIGSLGAFSIPQAAELARQIECTLKTPATAVQSEEAVQLKLLFQQLRQATHQLPTFSAPLPTSAMDKQDTEIERCNEQSVALVPKVEGTAFSRGVLVEYPKGDANSLSNIFSASPYPLALRPYVLFKPNNCHVLLVDDDTELIKRMQADAPNWGVHLETATDLTIARQRLQYITPDAIVLDLSFPNTSESGLTLLAQLKRQYPSIPVLVLTGQGDLTKRVEVTHLGANAFLQKPATPTEVFQVVTQLFKRIDAIAAKVLIVDDDPELLSLLQAQLQPWGFQVTTLADPSQFWQLLEATTPDLLLLDICMPGFSGIELCQVVKNDPRWSQLPVLFLSAHADADTLYRALAVGADDYILKPIVEADLIQRILNFKR</sequence>
<feature type="domain" description="HPt" evidence="11">
    <location>
        <begin position="264"/>
        <end position="361"/>
    </location>
</feature>
<dbReference type="InterPro" id="IPR001789">
    <property type="entry name" value="Sig_transdc_resp-reg_receiver"/>
</dbReference>
<keyword evidence="3" id="KW-0805">Transcription regulation</keyword>
<evidence type="ECO:0000256" key="3">
    <source>
        <dbReference type="ARBA" id="ARBA00023015"/>
    </source>
</evidence>
<feature type="modified residue" description="Phosphohistidine" evidence="6">
    <location>
        <position position="304"/>
    </location>
</feature>
<dbReference type="PROSITE" id="PS50110">
    <property type="entry name" value="RESPONSE_REGULATORY"/>
    <property type="match status" value="3"/>
</dbReference>
<feature type="domain" description="Response regulatory" evidence="10">
    <location>
        <begin position="437"/>
        <end position="553"/>
    </location>
</feature>
<dbReference type="PROSITE" id="PS50894">
    <property type="entry name" value="HPT"/>
    <property type="match status" value="1"/>
</dbReference>
<gene>
    <name evidence="13" type="ORF">A6770_39360</name>
</gene>
<dbReference type="GO" id="GO:0000156">
    <property type="term" value="F:phosphorelay response regulator activity"/>
    <property type="evidence" value="ECO:0007669"/>
    <property type="project" value="TreeGrafter"/>
</dbReference>
<dbReference type="EMBL" id="LXQD01000088">
    <property type="protein sequence ID" value="RCJ38706.1"/>
    <property type="molecule type" value="Genomic_DNA"/>
</dbReference>
<reference evidence="13" key="1">
    <citation type="submission" date="2016-04" db="EMBL/GenBank/DDBJ databases">
        <authorList>
            <person name="Tabuchi Yagui T.R."/>
        </authorList>
    </citation>
    <scope>NUCLEOTIDE SEQUENCE [LARGE SCALE GENOMIC DNA]</scope>
    <source>
        <strain evidence="13">NIES-26</strain>
    </source>
</reference>
<evidence type="ECO:0000259" key="10">
    <source>
        <dbReference type="PROSITE" id="PS50110"/>
    </source>
</evidence>
<dbReference type="Gene3D" id="1.20.120.160">
    <property type="entry name" value="HPT domain"/>
    <property type="match status" value="1"/>
</dbReference>
<dbReference type="InterPro" id="IPR036388">
    <property type="entry name" value="WH-like_DNA-bd_sf"/>
</dbReference>
<organism evidence="13 14">
    <name type="scientific">Nostoc minutum NIES-26</name>
    <dbReference type="NCBI Taxonomy" id="1844469"/>
    <lineage>
        <taxon>Bacteria</taxon>
        <taxon>Bacillati</taxon>
        <taxon>Cyanobacteriota</taxon>
        <taxon>Cyanophyceae</taxon>
        <taxon>Nostocales</taxon>
        <taxon>Nostocaceae</taxon>
        <taxon>Nostoc</taxon>
    </lineage>
</organism>
<dbReference type="Gene3D" id="1.10.10.10">
    <property type="entry name" value="Winged helix-like DNA-binding domain superfamily/Winged helix DNA-binding domain"/>
    <property type="match status" value="1"/>
</dbReference>
<evidence type="ECO:0000256" key="5">
    <source>
        <dbReference type="ARBA" id="ARBA00023163"/>
    </source>
</evidence>
<feature type="domain" description="OmpR/PhoB-type" evidence="12">
    <location>
        <begin position="124"/>
        <end position="223"/>
    </location>
</feature>
<keyword evidence="4 8" id="KW-0238">DNA-binding</keyword>
<dbReference type="Pfam" id="PF00072">
    <property type="entry name" value="Response_reg"/>
    <property type="match status" value="3"/>
</dbReference>
<proteinExistence type="predicted"/>
<dbReference type="GO" id="GO:0032993">
    <property type="term" value="C:protein-DNA complex"/>
    <property type="evidence" value="ECO:0007669"/>
    <property type="project" value="TreeGrafter"/>
</dbReference>
<keyword evidence="1 7" id="KW-0597">Phosphoprotein</keyword>
<feature type="domain" description="Response regulatory" evidence="10">
    <location>
        <begin position="562"/>
        <end position="678"/>
    </location>
</feature>
<keyword evidence="5" id="KW-0804">Transcription</keyword>
<keyword evidence="14" id="KW-1185">Reference proteome</keyword>
<dbReference type="InterPro" id="IPR039420">
    <property type="entry name" value="WalR-like"/>
</dbReference>
<dbReference type="InterPro" id="IPR036641">
    <property type="entry name" value="HPT_dom_sf"/>
</dbReference>
<dbReference type="SUPFAM" id="SSF47226">
    <property type="entry name" value="Histidine-containing phosphotransfer domain, HPT domain"/>
    <property type="match status" value="1"/>
</dbReference>
<dbReference type="InterPro" id="IPR001867">
    <property type="entry name" value="OmpR/PhoB-type_DNA-bd"/>
</dbReference>
<evidence type="ECO:0000256" key="8">
    <source>
        <dbReference type="PROSITE-ProRule" id="PRU01091"/>
    </source>
</evidence>
<feature type="coiled-coil region" evidence="9">
    <location>
        <begin position="262"/>
        <end position="289"/>
    </location>
</feature>
<evidence type="ECO:0000259" key="11">
    <source>
        <dbReference type="PROSITE" id="PS50894"/>
    </source>
</evidence>
<dbReference type="GO" id="GO:0000976">
    <property type="term" value="F:transcription cis-regulatory region binding"/>
    <property type="evidence" value="ECO:0007669"/>
    <property type="project" value="TreeGrafter"/>
</dbReference>
<dbReference type="CDD" id="cd00383">
    <property type="entry name" value="trans_reg_C"/>
    <property type="match status" value="1"/>
</dbReference>
<evidence type="ECO:0000256" key="7">
    <source>
        <dbReference type="PROSITE-ProRule" id="PRU00169"/>
    </source>
</evidence>
<protein>
    <submittedName>
        <fullName evidence="13">Transcriptional regulator</fullName>
    </submittedName>
</protein>
<dbReference type="SMART" id="SM00448">
    <property type="entry name" value="REC"/>
    <property type="match status" value="3"/>
</dbReference>
<evidence type="ECO:0000256" key="4">
    <source>
        <dbReference type="ARBA" id="ARBA00023125"/>
    </source>
</evidence>
<dbReference type="SMART" id="SM00862">
    <property type="entry name" value="Trans_reg_C"/>
    <property type="match status" value="1"/>
</dbReference>
<accession>A0A367RQ71</accession>
<feature type="modified residue" description="4-aspartylphosphate" evidence="7">
    <location>
        <position position="51"/>
    </location>
</feature>
<dbReference type="PANTHER" id="PTHR48111:SF15">
    <property type="entry name" value="OMPR SUBFAMILY"/>
    <property type="match status" value="1"/>
</dbReference>
<evidence type="ECO:0000256" key="9">
    <source>
        <dbReference type="SAM" id="Coils"/>
    </source>
</evidence>
<dbReference type="Pfam" id="PF01627">
    <property type="entry name" value="Hpt"/>
    <property type="match status" value="1"/>
</dbReference>
<dbReference type="CDD" id="cd00156">
    <property type="entry name" value="REC"/>
    <property type="match status" value="2"/>
</dbReference>
<dbReference type="PANTHER" id="PTHR48111">
    <property type="entry name" value="REGULATOR OF RPOS"/>
    <property type="match status" value="1"/>
</dbReference>
<feature type="modified residue" description="4-aspartylphosphate" evidence="7">
    <location>
        <position position="611"/>
    </location>
</feature>
<dbReference type="AlphaFoldDB" id="A0A367RQ71"/>
<dbReference type="SUPFAM" id="SSF52172">
    <property type="entry name" value="CheY-like"/>
    <property type="match status" value="3"/>
</dbReference>
<dbReference type="GO" id="GO:0005829">
    <property type="term" value="C:cytosol"/>
    <property type="evidence" value="ECO:0007669"/>
    <property type="project" value="TreeGrafter"/>
</dbReference>
<feature type="domain" description="Response regulatory" evidence="10">
    <location>
        <begin position="2"/>
        <end position="116"/>
    </location>
</feature>
<evidence type="ECO:0000313" key="13">
    <source>
        <dbReference type="EMBL" id="RCJ38706.1"/>
    </source>
</evidence>
<feature type="modified residue" description="4-aspartylphosphate" evidence="7">
    <location>
        <position position="486"/>
    </location>
</feature>
<evidence type="ECO:0000313" key="14">
    <source>
        <dbReference type="Proteomes" id="UP000252107"/>
    </source>
</evidence>
<dbReference type="PROSITE" id="PS51755">
    <property type="entry name" value="OMPR_PHOB"/>
    <property type="match status" value="1"/>
</dbReference>
<evidence type="ECO:0000256" key="1">
    <source>
        <dbReference type="ARBA" id="ARBA00022553"/>
    </source>
</evidence>
<dbReference type="Pfam" id="PF00486">
    <property type="entry name" value="Trans_reg_C"/>
    <property type="match status" value="1"/>
</dbReference>
<name>A0A367RQ71_9NOSO</name>
<feature type="DNA-binding region" description="OmpR/PhoB-type" evidence="8">
    <location>
        <begin position="124"/>
        <end position="223"/>
    </location>
</feature>
<comment type="caution">
    <text evidence="13">The sequence shown here is derived from an EMBL/GenBank/DDBJ whole genome shotgun (WGS) entry which is preliminary data.</text>
</comment>
<evidence type="ECO:0000256" key="2">
    <source>
        <dbReference type="ARBA" id="ARBA00023012"/>
    </source>
</evidence>
<keyword evidence="9" id="KW-0175">Coiled coil</keyword>
<dbReference type="Proteomes" id="UP000252107">
    <property type="component" value="Unassembled WGS sequence"/>
</dbReference>
<evidence type="ECO:0000259" key="12">
    <source>
        <dbReference type="PROSITE" id="PS51755"/>
    </source>
</evidence>
<keyword evidence="2" id="KW-0902">Two-component regulatory system</keyword>
<dbReference type="GO" id="GO:0006355">
    <property type="term" value="P:regulation of DNA-templated transcription"/>
    <property type="evidence" value="ECO:0007669"/>
    <property type="project" value="InterPro"/>
</dbReference>
<evidence type="ECO:0000256" key="6">
    <source>
        <dbReference type="PROSITE-ProRule" id="PRU00110"/>
    </source>
</evidence>
<dbReference type="InterPro" id="IPR011006">
    <property type="entry name" value="CheY-like_superfamily"/>
</dbReference>